<evidence type="ECO:0000256" key="7">
    <source>
        <dbReference type="ARBA" id="ARBA00022801"/>
    </source>
</evidence>
<evidence type="ECO:0000256" key="4">
    <source>
        <dbReference type="ARBA" id="ARBA00022723"/>
    </source>
</evidence>
<organism evidence="15 16">
    <name type="scientific">Quillaja saponaria</name>
    <name type="common">Soap bark tree</name>
    <dbReference type="NCBI Taxonomy" id="32244"/>
    <lineage>
        <taxon>Eukaryota</taxon>
        <taxon>Viridiplantae</taxon>
        <taxon>Streptophyta</taxon>
        <taxon>Embryophyta</taxon>
        <taxon>Tracheophyta</taxon>
        <taxon>Spermatophyta</taxon>
        <taxon>Magnoliopsida</taxon>
        <taxon>eudicotyledons</taxon>
        <taxon>Gunneridae</taxon>
        <taxon>Pentapetalae</taxon>
        <taxon>rosids</taxon>
        <taxon>fabids</taxon>
        <taxon>Fabales</taxon>
        <taxon>Quillajaceae</taxon>
        <taxon>Quillaja</taxon>
    </lineage>
</organism>
<reference evidence="15" key="1">
    <citation type="journal article" date="2023" name="Science">
        <title>Elucidation of the pathway for biosynthesis of saponin adjuvants from the soapbark tree.</title>
        <authorList>
            <person name="Reed J."/>
            <person name="Orme A."/>
            <person name="El-Demerdash A."/>
            <person name="Owen C."/>
            <person name="Martin L.B.B."/>
            <person name="Misra R.C."/>
            <person name="Kikuchi S."/>
            <person name="Rejzek M."/>
            <person name="Martin A.C."/>
            <person name="Harkess A."/>
            <person name="Leebens-Mack J."/>
            <person name="Louveau T."/>
            <person name="Stephenson M.J."/>
            <person name="Osbourn A."/>
        </authorList>
    </citation>
    <scope>NUCLEOTIDE SEQUENCE</scope>
    <source>
        <strain evidence="15">S10</strain>
    </source>
</reference>
<keyword evidence="9" id="KW-0233">DNA recombination</keyword>
<evidence type="ECO:0000256" key="14">
    <source>
        <dbReference type="SAM" id="MobiDB-lite"/>
    </source>
</evidence>
<accession>A0AAD7PIK8</accession>
<dbReference type="GO" id="GO:0046872">
    <property type="term" value="F:metal ion binding"/>
    <property type="evidence" value="ECO:0007669"/>
    <property type="project" value="UniProtKB-KW"/>
</dbReference>
<comment type="cofactor">
    <cofactor evidence="1">
        <name>Mg(2+)</name>
        <dbReference type="ChEBI" id="CHEBI:18420"/>
    </cofactor>
</comment>
<comment type="caution">
    <text evidence="15">The sequence shown here is derived from an EMBL/GenBank/DDBJ whole genome shotgun (WGS) entry which is preliminary data.</text>
</comment>
<keyword evidence="3" id="KW-0540">Nuclease</keyword>
<proteinExistence type="predicted"/>
<evidence type="ECO:0000256" key="3">
    <source>
        <dbReference type="ARBA" id="ARBA00022722"/>
    </source>
</evidence>
<evidence type="ECO:0000256" key="11">
    <source>
        <dbReference type="ARBA" id="ARBA00023242"/>
    </source>
</evidence>
<keyword evidence="16" id="KW-1185">Reference proteome</keyword>
<dbReference type="GO" id="GO:0006310">
    <property type="term" value="P:DNA recombination"/>
    <property type="evidence" value="ECO:0007669"/>
    <property type="project" value="UniProtKB-KW"/>
</dbReference>
<keyword evidence="13" id="KW-0175">Coiled coil</keyword>
<evidence type="ECO:0000256" key="12">
    <source>
        <dbReference type="ARBA" id="ARBA00023254"/>
    </source>
</evidence>
<dbReference type="AlphaFoldDB" id="A0AAD7PIK8"/>
<keyword evidence="10" id="KW-0234">DNA repair</keyword>
<dbReference type="Proteomes" id="UP001163823">
    <property type="component" value="Chromosome 9"/>
</dbReference>
<evidence type="ECO:0000256" key="9">
    <source>
        <dbReference type="ARBA" id="ARBA00023172"/>
    </source>
</evidence>
<dbReference type="GO" id="GO:0006281">
    <property type="term" value="P:DNA repair"/>
    <property type="evidence" value="ECO:0007669"/>
    <property type="project" value="UniProtKB-KW"/>
</dbReference>
<keyword evidence="4" id="KW-0479">Metal-binding</keyword>
<dbReference type="PANTHER" id="PTHR21077">
    <property type="entry name" value="EME1 PROTEIN"/>
    <property type="match status" value="1"/>
</dbReference>
<keyword evidence="11" id="KW-0539">Nucleus</keyword>
<name>A0AAD7PIK8_QUISA</name>
<dbReference type="GO" id="GO:0051321">
    <property type="term" value="P:meiotic cell cycle"/>
    <property type="evidence" value="ECO:0007669"/>
    <property type="project" value="UniProtKB-KW"/>
</dbReference>
<sequence length="279" mass="31674">MYQPIILSDEEDQNEISTPFPVLQSKKRRTESDLNPTVVVLDDDPTPQKLRYSSTPSFVAETPMSVVVNSDVTIVKCTIGSSDHQTRVSTSMRELSGIDGLICLESDNESENISGREKWKENVTRESSVNISSDSEWIPKFTESMSSTVADQFISSGSATLTYISDKSLLHSTSSLDVIHQVHDYLGTENASMEQEDNIVKKKRSKVNAETKNNTSESMRKKNTIREERARLMEEKKLKKEQEKLRKEALKAETEELKKIKKEMQKWENSKFACKIHCG</sequence>
<dbReference type="PANTHER" id="PTHR21077:SF5">
    <property type="entry name" value="CROSSOVER JUNCTION ENDONUCLEASE MMS4"/>
    <property type="match status" value="1"/>
</dbReference>
<evidence type="ECO:0000256" key="6">
    <source>
        <dbReference type="ARBA" id="ARBA00022763"/>
    </source>
</evidence>
<dbReference type="GO" id="GO:0005634">
    <property type="term" value="C:nucleus"/>
    <property type="evidence" value="ECO:0007669"/>
    <property type="project" value="UniProtKB-SubCell"/>
</dbReference>
<evidence type="ECO:0000313" key="16">
    <source>
        <dbReference type="Proteomes" id="UP001163823"/>
    </source>
</evidence>
<dbReference type="GO" id="GO:0016787">
    <property type="term" value="F:hydrolase activity"/>
    <property type="evidence" value="ECO:0007669"/>
    <property type="project" value="UniProtKB-KW"/>
</dbReference>
<dbReference type="KEGG" id="qsa:O6P43_023306"/>
<feature type="coiled-coil region" evidence="13">
    <location>
        <begin position="222"/>
        <end position="270"/>
    </location>
</feature>
<protein>
    <submittedName>
        <fullName evidence="15">Crossover junction endonuclease EME1B-like</fullName>
    </submittedName>
</protein>
<evidence type="ECO:0000256" key="2">
    <source>
        <dbReference type="ARBA" id="ARBA00004123"/>
    </source>
</evidence>
<keyword evidence="12" id="KW-0469">Meiosis</keyword>
<gene>
    <name evidence="15" type="ORF">O6P43_023306</name>
</gene>
<dbReference type="GO" id="GO:0048476">
    <property type="term" value="C:Holliday junction resolvase complex"/>
    <property type="evidence" value="ECO:0007669"/>
    <property type="project" value="InterPro"/>
</dbReference>
<evidence type="ECO:0000256" key="13">
    <source>
        <dbReference type="SAM" id="Coils"/>
    </source>
</evidence>
<evidence type="ECO:0000256" key="10">
    <source>
        <dbReference type="ARBA" id="ARBA00023204"/>
    </source>
</evidence>
<evidence type="ECO:0000256" key="5">
    <source>
        <dbReference type="ARBA" id="ARBA00022759"/>
    </source>
</evidence>
<evidence type="ECO:0000313" key="15">
    <source>
        <dbReference type="EMBL" id="KAJ7956938.1"/>
    </source>
</evidence>
<dbReference type="GO" id="GO:0004519">
    <property type="term" value="F:endonuclease activity"/>
    <property type="evidence" value="ECO:0007669"/>
    <property type="project" value="UniProtKB-KW"/>
</dbReference>
<feature type="region of interest" description="Disordered" evidence="14">
    <location>
        <begin position="1"/>
        <end position="31"/>
    </location>
</feature>
<keyword evidence="5 15" id="KW-0255">Endonuclease</keyword>
<keyword evidence="7" id="KW-0378">Hydrolase</keyword>
<evidence type="ECO:0000256" key="1">
    <source>
        <dbReference type="ARBA" id="ARBA00001946"/>
    </source>
</evidence>
<keyword evidence="6" id="KW-0227">DNA damage</keyword>
<keyword evidence="8" id="KW-0460">Magnesium</keyword>
<comment type="subcellular location">
    <subcellularLocation>
        <location evidence="2">Nucleus</location>
    </subcellularLocation>
</comment>
<evidence type="ECO:0000256" key="8">
    <source>
        <dbReference type="ARBA" id="ARBA00022842"/>
    </source>
</evidence>
<dbReference type="EMBL" id="JARAOO010000009">
    <property type="protein sequence ID" value="KAJ7956938.1"/>
    <property type="molecule type" value="Genomic_DNA"/>
</dbReference>
<dbReference type="InterPro" id="IPR033310">
    <property type="entry name" value="Mms4/EME1/EME2"/>
</dbReference>